<reference evidence="3 4" key="1">
    <citation type="journal article" date="2015" name="Genome Announc.">
        <title>Draft Genome Sequence and Gene Annotation of the Entomopathogenic Fungus Verticillium hemipterigenum.</title>
        <authorList>
            <person name="Horn F."/>
            <person name="Habel A."/>
            <person name="Scharf D.H."/>
            <person name="Dworschak J."/>
            <person name="Brakhage A.A."/>
            <person name="Guthke R."/>
            <person name="Hertweck C."/>
            <person name="Linde J."/>
        </authorList>
    </citation>
    <scope>NUCLEOTIDE SEQUENCE [LARGE SCALE GENOMIC DNA]</scope>
</reference>
<dbReference type="PANTHER" id="PTHR10039:SF16">
    <property type="entry name" value="GPI INOSITOL-DEACYLASE"/>
    <property type="match status" value="1"/>
</dbReference>
<keyword evidence="1" id="KW-0677">Repeat</keyword>
<accession>A0A0A1T5H7</accession>
<protein>
    <recommendedName>
        <fullName evidence="2">NACHT domain-containing protein</fullName>
    </recommendedName>
</protein>
<dbReference type="OrthoDB" id="194358at2759"/>
<dbReference type="PANTHER" id="PTHR10039">
    <property type="entry name" value="AMELOGENIN"/>
    <property type="match status" value="1"/>
</dbReference>
<dbReference type="InterPro" id="IPR027417">
    <property type="entry name" value="P-loop_NTPase"/>
</dbReference>
<dbReference type="InterPro" id="IPR054471">
    <property type="entry name" value="GPIID_WHD"/>
</dbReference>
<dbReference type="SUPFAM" id="SSF48403">
    <property type="entry name" value="Ankyrin repeat"/>
    <property type="match status" value="1"/>
</dbReference>
<dbReference type="Pfam" id="PF22939">
    <property type="entry name" value="WHD_GPIID"/>
    <property type="match status" value="1"/>
</dbReference>
<dbReference type="InterPro" id="IPR036770">
    <property type="entry name" value="Ankyrin_rpt-contain_sf"/>
</dbReference>
<dbReference type="Gene3D" id="3.40.50.300">
    <property type="entry name" value="P-loop containing nucleotide triphosphate hydrolases"/>
    <property type="match status" value="1"/>
</dbReference>
<organism evidence="3 4">
    <name type="scientific">[Torrubiella] hemipterigena</name>
    <dbReference type="NCBI Taxonomy" id="1531966"/>
    <lineage>
        <taxon>Eukaryota</taxon>
        <taxon>Fungi</taxon>
        <taxon>Dikarya</taxon>
        <taxon>Ascomycota</taxon>
        <taxon>Pezizomycotina</taxon>
        <taxon>Sordariomycetes</taxon>
        <taxon>Hypocreomycetidae</taxon>
        <taxon>Hypocreales</taxon>
        <taxon>Clavicipitaceae</taxon>
        <taxon>Clavicipitaceae incertae sedis</taxon>
        <taxon>'Torrubiella' clade</taxon>
    </lineage>
</organism>
<dbReference type="InterPro" id="IPR007111">
    <property type="entry name" value="NACHT_NTPase"/>
</dbReference>
<dbReference type="STRING" id="1531966.A0A0A1T5H7"/>
<dbReference type="Pfam" id="PF24883">
    <property type="entry name" value="NPHP3_N"/>
    <property type="match status" value="1"/>
</dbReference>
<keyword evidence="4" id="KW-1185">Reference proteome</keyword>
<dbReference type="AlphaFoldDB" id="A0A0A1T5H7"/>
<dbReference type="HOGENOM" id="CLU_000288_34_23_1"/>
<dbReference type="PROSITE" id="PS50837">
    <property type="entry name" value="NACHT"/>
    <property type="match status" value="1"/>
</dbReference>
<sequence length="592" mass="66531">MDGVQQTTLDTKCTVQRLVSDAHSDKIARWLSAPVPSANQNKARELHQPGTGQWFLDSEHYQSWKKVRGSFLWLYGKSGCGKTILSSTVVADLDNDTTTSPNLLYFYFDFNDVGKTSTEQAVRSLIDQLYRKGVRSRRLLDSFYAQHARSGEQLSQALLQKLLQNMIVQCRDVWIVLDGLDECNTRGLHTSDSVLLWIKKLSSPPSNLHVLVTSRPENDIKSSIEAWASTDEIVSLQPDLFADDIGIYIHTRVKQLDRWRGSPDIQKLVASTLNERADGMFRWAACQLDSLEHCLSLKDITRELAALPRTLDETYARMYYRISPEFKPVAIRLLQLLTHSKRPLRIEEAVDAIAVEPGSKPRFDPRNRMPFPTEITQYCLSFVSLTYKYAPIMKAQVIEIQLAHFSVQEYLQSDRLEPALGEQLNKAAAATAIVDLCVSYLLSLNVSLPLHQTKEQYPFAEFSAQYWSDFALIMEESNQKVPDILKEYYSSQQAFASGYDLYSPDKYQRTTNADAVSPLYYASFTGLLRSVLVLLETDVDLNAGGGWHGNALQAASIEGHKAIVQSLLKSGAEVNTQGGCYGNALQAASIIF</sequence>
<name>A0A0A1T5H7_9HYPO</name>
<proteinExistence type="predicted"/>
<dbReference type="Proteomes" id="UP000039046">
    <property type="component" value="Unassembled WGS sequence"/>
</dbReference>
<evidence type="ECO:0000256" key="1">
    <source>
        <dbReference type="ARBA" id="ARBA00022737"/>
    </source>
</evidence>
<evidence type="ECO:0000313" key="4">
    <source>
        <dbReference type="Proteomes" id="UP000039046"/>
    </source>
</evidence>
<feature type="domain" description="NACHT" evidence="2">
    <location>
        <begin position="70"/>
        <end position="216"/>
    </location>
</feature>
<gene>
    <name evidence="3" type="ORF">VHEMI01673</name>
</gene>
<evidence type="ECO:0000313" key="3">
    <source>
        <dbReference type="EMBL" id="CEJ81552.1"/>
    </source>
</evidence>
<dbReference type="Gene3D" id="1.25.40.20">
    <property type="entry name" value="Ankyrin repeat-containing domain"/>
    <property type="match status" value="1"/>
</dbReference>
<dbReference type="EMBL" id="CDHN01000001">
    <property type="protein sequence ID" value="CEJ81552.1"/>
    <property type="molecule type" value="Genomic_DNA"/>
</dbReference>
<dbReference type="InterPro" id="IPR056884">
    <property type="entry name" value="NPHP3-like_N"/>
</dbReference>
<evidence type="ECO:0000259" key="2">
    <source>
        <dbReference type="PROSITE" id="PS50837"/>
    </source>
</evidence>
<dbReference type="SUPFAM" id="SSF52540">
    <property type="entry name" value="P-loop containing nucleoside triphosphate hydrolases"/>
    <property type="match status" value="1"/>
</dbReference>